<accession>A0A397ISD9</accession>
<evidence type="ECO:0008006" key="3">
    <source>
        <dbReference type="Google" id="ProtNLM"/>
    </source>
</evidence>
<name>A0A397ISD9_9GLOM</name>
<organism evidence="1 2">
    <name type="scientific">Diversispora epigaea</name>
    <dbReference type="NCBI Taxonomy" id="1348612"/>
    <lineage>
        <taxon>Eukaryota</taxon>
        <taxon>Fungi</taxon>
        <taxon>Fungi incertae sedis</taxon>
        <taxon>Mucoromycota</taxon>
        <taxon>Glomeromycotina</taxon>
        <taxon>Glomeromycetes</taxon>
        <taxon>Diversisporales</taxon>
        <taxon>Diversisporaceae</taxon>
        <taxon>Diversispora</taxon>
    </lineage>
</organism>
<evidence type="ECO:0000313" key="2">
    <source>
        <dbReference type="Proteomes" id="UP000266861"/>
    </source>
</evidence>
<reference evidence="1 2" key="1">
    <citation type="submission" date="2018-08" db="EMBL/GenBank/DDBJ databases">
        <title>Genome and evolution of the arbuscular mycorrhizal fungus Diversispora epigaea (formerly Glomus versiforme) and its bacterial endosymbionts.</title>
        <authorList>
            <person name="Sun X."/>
            <person name="Fei Z."/>
            <person name="Harrison M."/>
        </authorList>
    </citation>
    <scope>NUCLEOTIDE SEQUENCE [LARGE SCALE GENOMIC DNA]</scope>
    <source>
        <strain evidence="1 2">IT104</strain>
    </source>
</reference>
<dbReference type="OrthoDB" id="2318560at2759"/>
<evidence type="ECO:0000313" key="1">
    <source>
        <dbReference type="EMBL" id="RHZ75580.1"/>
    </source>
</evidence>
<proteinExistence type="predicted"/>
<gene>
    <name evidence="1" type="ORF">Glove_212g145</name>
</gene>
<comment type="caution">
    <text evidence="1">The sequence shown here is derived from an EMBL/GenBank/DDBJ whole genome shotgun (WGS) entry which is preliminary data.</text>
</comment>
<sequence>MFIPPLENVTIDKFIQDAQINADIYYKVIKWLPYDRFQDIKQIAKGSYGIIYWIDGYINDWDNKNQQ</sequence>
<dbReference type="AlphaFoldDB" id="A0A397ISD9"/>
<dbReference type="Proteomes" id="UP000266861">
    <property type="component" value="Unassembled WGS sequence"/>
</dbReference>
<protein>
    <recommendedName>
        <fullName evidence="3">Protein kinase domain-containing protein</fullName>
    </recommendedName>
</protein>
<keyword evidence="2" id="KW-1185">Reference proteome</keyword>
<dbReference type="EMBL" id="PQFF01000197">
    <property type="protein sequence ID" value="RHZ75580.1"/>
    <property type="molecule type" value="Genomic_DNA"/>
</dbReference>